<dbReference type="Proteomes" id="UP001500751">
    <property type="component" value="Unassembled WGS sequence"/>
</dbReference>
<keyword evidence="1 2" id="KW-0238">DNA-binding</keyword>
<dbReference type="PANTHER" id="PTHR30328:SF54">
    <property type="entry name" value="HTH-TYPE TRANSCRIPTIONAL REPRESSOR SCO4008"/>
    <property type="match status" value="1"/>
</dbReference>
<feature type="compositionally biased region" description="Basic and acidic residues" evidence="3">
    <location>
        <begin position="194"/>
        <end position="205"/>
    </location>
</feature>
<protein>
    <submittedName>
        <fullName evidence="5">TetR family transcriptional regulator</fullName>
    </submittedName>
</protein>
<gene>
    <name evidence="5" type="ORF">GCM10009839_19690</name>
</gene>
<proteinExistence type="predicted"/>
<dbReference type="EMBL" id="BAAAQN010000008">
    <property type="protein sequence ID" value="GAA2022360.1"/>
    <property type="molecule type" value="Genomic_DNA"/>
</dbReference>
<dbReference type="InterPro" id="IPR009057">
    <property type="entry name" value="Homeodomain-like_sf"/>
</dbReference>
<keyword evidence="6" id="KW-1185">Reference proteome</keyword>
<dbReference type="Pfam" id="PF17926">
    <property type="entry name" value="TetR_C_21"/>
    <property type="match status" value="1"/>
</dbReference>
<dbReference type="PROSITE" id="PS50977">
    <property type="entry name" value="HTH_TETR_2"/>
    <property type="match status" value="1"/>
</dbReference>
<feature type="DNA-binding region" description="H-T-H motif" evidence="2">
    <location>
        <begin position="29"/>
        <end position="48"/>
    </location>
</feature>
<reference evidence="5 6" key="1">
    <citation type="journal article" date="2019" name="Int. J. Syst. Evol. Microbiol.">
        <title>The Global Catalogue of Microorganisms (GCM) 10K type strain sequencing project: providing services to taxonomists for standard genome sequencing and annotation.</title>
        <authorList>
            <consortium name="The Broad Institute Genomics Platform"/>
            <consortium name="The Broad Institute Genome Sequencing Center for Infectious Disease"/>
            <person name="Wu L."/>
            <person name="Ma J."/>
        </authorList>
    </citation>
    <scope>NUCLEOTIDE SEQUENCE [LARGE SCALE GENOMIC DNA]</scope>
    <source>
        <strain evidence="5 6">JCM 16014</strain>
    </source>
</reference>
<evidence type="ECO:0000256" key="3">
    <source>
        <dbReference type="SAM" id="MobiDB-lite"/>
    </source>
</evidence>
<evidence type="ECO:0000259" key="4">
    <source>
        <dbReference type="PROSITE" id="PS50977"/>
    </source>
</evidence>
<feature type="domain" description="HTH tetR-type" evidence="4">
    <location>
        <begin position="6"/>
        <end position="66"/>
    </location>
</feature>
<accession>A0ABN2TVW1</accession>
<organism evidence="5 6">
    <name type="scientific">Catenulispora yoronensis</name>
    <dbReference type="NCBI Taxonomy" id="450799"/>
    <lineage>
        <taxon>Bacteria</taxon>
        <taxon>Bacillati</taxon>
        <taxon>Actinomycetota</taxon>
        <taxon>Actinomycetes</taxon>
        <taxon>Catenulisporales</taxon>
        <taxon>Catenulisporaceae</taxon>
        <taxon>Catenulispora</taxon>
    </lineage>
</organism>
<evidence type="ECO:0000313" key="6">
    <source>
        <dbReference type="Proteomes" id="UP001500751"/>
    </source>
</evidence>
<dbReference type="PANTHER" id="PTHR30328">
    <property type="entry name" value="TRANSCRIPTIONAL REPRESSOR"/>
    <property type="match status" value="1"/>
</dbReference>
<dbReference type="SUPFAM" id="SSF46689">
    <property type="entry name" value="Homeodomain-like"/>
    <property type="match status" value="1"/>
</dbReference>
<dbReference type="InterPro" id="IPR036271">
    <property type="entry name" value="Tet_transcr_reg_TetR-rel_C_sf"/>
</dbReference>
<dbReference type="InterPro" id="IPR001647">
    <property type="entry name" value="HTH_TetR"/>
</dbReference>
<dbReference type="RefSeq" id="WP_344665209.1">
    <property type="nucleotide sequence ID" value="NZ_BAAAQN010000008.1"/>
</dbReference>
<dbReference type="SUPFAM" id="SSF48498">
    <property type="entry name" value="Tetracyclin repressor-like, C-terminal domain"/>
    <property type="match status" value="1"/>
</dbReference>
<dbReference type="Pfam" id="PF00440">
    <property type="entry name" value="TetR_N"/>
    <property type="match status" value="1"/>
</dbReference>
<comment type="caution">
    <text evidence="5">The sequence shown here is derived from an EMBL/GenBank/DDBJ whole genome shotgun (WGS) entry which is preliminary data.</text>
</comment>
<name>A0ABN2TVW1_9ACTN</name>
<dbReference type="InterPro" id="IPR041467">
    <property type="entry name" value="Sco4008_C"/>
</dbReference>
<evidence type="ECO:0000313" key="5">
    <source>
        <dbReference type="EMBL" id="GAA2022360.1"/>
    </source>
</evidence>
<sequence>MQRDAEATKRRLIDAGRAEFAAHGITGARVDRIAEVAQSNKAQIYHYFKNKAGLFDAVWDDLCRQIVDGLPFDVSDLPGVAVQLSDVYADYPELPRLILWQRLERGEDPPHAVATADLLSRGAAVAAGQRRGLVTDWYEPHVVMAMLLHAAAFWEFSSPDVMAVMDVRDRERRREIVRAMATGMLAESGQAEPRQAEPRQAGPER</sequence>
<feature type="region of interest" description="Disordered" evidence="3">
    <location>
        <begin position="183"/>
        <end position="205"/>
    </location>
</feature>
<evidence type="ECO:0000256" key="2">
    <source>
        <dbReference type="PROSITE-ProRule" id="PRU00335"/>
    </source>
</evidence>
<evidence type="ECO:0000256" key="1">
    <source>
        <dbReference type="ARBA" id="ARBA00023125"/>
    </source>
</evidence>
<dbReference type="Gene3D" id="1.10.357.10">
    <property type="entry name" value="Tetracycline Repressor, domain 2"/>
    <property type="match status" value="1"/>
</dbReference>
<dbReference type="InterPro" id="IPR050109">
    <property type="entry name" value="HTH-type_TetR-like_transc_reg"/>
</dbReference>